<sequence>MTIAKLDITTARLLGSSFGITSPYAVVKELLDNAIDAGADSVEITTSQNTLDSIRVRDNGHGINPNDLDKIGRAEHTSKLSAIDELSTGQMQTLGFRGQALSNINSIGIVEIITKTADEPVASKVQLQASIGCVGKALPPVSAPTGTTVQVMDLFHNMPPRRKFLLQASRKNMGKIKELLMAYVLANADLRIIFKVPGNEKLGCKLGQTKNRTMKQAVLELFGSTVVAGGETYRFAETRSPTMSFTLIAFLPIASIDPKAMRGKGAFISVNGRPLCATVGIGQALMAVFKAKIRQSWQRRGLASVPQPLLVLEITCPSTMYDVNVATMKDDLLFADPDVLLHGFEELCCEVYGESTIPKGSDSVTFNESSHYRNSELHHGDNGIHRQKVVSAHIRTVSKVNMLRTNSNATDEGTDNHIVELVRPENVFMCKEKYQADELWSSETPIQKRLCGIEGYFQATESEFDIATDDTATPESLMTNQEVCIRLPDTGECLPRMPLSTVSDSMLNIIASTNAAFSDISVQDDAPRLSDLDSTSSQEQNLISQNAIRIPSWGAAITPSSPSQPSSPLIRGQQPDGQQVMDAPQRPVVSTPPPSDPTREWQGFLPTLRVLRSSVGPQPLSSISSDSSDDLLVTVEHQAAQELRNTQRLLDRNKSREAESEAVLPTTLRLNRWPVTHSGSSRVLESCLSKHQDEHKYDNTIKYIQKLQQLNASWDLPRGNRTGQTKSTYSWASLVEKQKCIQPPFKKHCVDKLGTQQVKMPEFDFSMSVDVENGASLPLEYIPEAKATWSSILTPDVRFCDVRISARLLQSLDTYLQTGELACALSNLSCREVAELEVRIEQICRGA</sequence>
<proteinExistence type="predicted"/>
<dbReference type="Proteomes" id="UP001143910">
    <property type="component" value="Unassembled WGS sequence"/>
</dbReference>
<dbReference type="EMBL" id="JANJQO010000804">
    <property type="protein sequence ID" value="KAJ2974637.1"/>
    <property type="molecule type" value="Genomic_DNA"/>
</dbReference>
<evidence type="ECO:0000313" key="1">
    <source>
        <dbReference type="EMBL" id="KAJ2974637.1"/>
    </source>
</evidence>
<reference evidence="1" key="1">
    <citation type="submission" date="2022-08" db="EMBL/GenBank/DDBJ databases">
        <title>Genome Sequence of Lecanicillium fungicola.</title>
        <authorList>
            <person name="Buettner E."/>
        </authorList>
    </citation>
    <scope>NUCLEOTIDE SEQUENCE</scope>
    <source>
        <strain evidence="1">Babe33</strain>
    </source>
</reference>
<evidence type="ECO:0000313" key="2">
    <source>
        <dbReference type="Proteomes" id="UP001143910"/>
    </source>
</evidence>
<keyword evidence="2" id="KW-1185">Reference proteome</keyword>
<accession>A0ACC1N5W8</accession>
<gene>
    <name evidence="1" type="ORF">NQ176_g5952</name>
</gene>
<organism evidence="1 2">
    <name type="scientific">Zarea fungicola</name>
    <dbReference type="NCBI Taxonomy" id="93591"/>
    <lineage>
        <taxon>Eukaryota</taxon>
        <taxon>Fungi</taxon>
        <taxon>Dikarya</taxon>
        <taxon>Ascomycota</taxon>
        <taxon>Pezizomycotina</taxon>
        <taxon>Sordariomycetes</taxon>
        <taxon>Hypocreomycetidae</taxon>
        <taxon>Hypocreales</taxon>
        <taxon>Cordycipitaceae</taxon>
        <taxon>Zarea</taxon>
    </lineage>
</organism>
<comment type="caution">
    <text evidence="1">The sequence shown here is derived from an EMBL/GenBank/DDBJ whole genome shotgun (WGS) entry which is preliminary data.</text>
</comment>
<protein>
    <submittedName>
        <fullName evidence="1">Uncharacterized protein</fullName>
    </submittedName>
</protein>
<name>A0ACC1N5W8_9HYPO</name>